<dbReference type="Gene3D" id="3.30.1540.10">
    <property type="entry name" value="formyl-coa transferase, domain 3"/>
    <property type="match status" value="1"/>
</dbReference>
<dbReference type="Gene3D" id="3.40.50.10540">
    <property type="entry name" value="Crotonobetainyl-coa:carnitine coa-transferase, domain 1"/>
    <property type="match status" value="1"/>
</dbReference>
<dbReference type="SUPFAM" id="SSF89796">
    <property type="entry name" value="CoA-transferase family III (CaiB/BaiF)"/>
    <property type="match status" value="1"/>
</dbReference>
<reference evidence="2" key="1">
    <citation type="submission" date="2018-05" db="EMBL/GenBank/DDBJ databases">
        <authorList>
            <person name="Lanie J.A."/>
            <person name="Ng W.-L."/>
            <person name="Kazmierczak K.M."/>
            <person name="Andrzejewski T.M."/>
            <person name="Davidsen T.M."/>
            <person name="Wayne K.J."/>
            <person name="Tettelin H."/>
            <person name="Glass J.I."/>
            <person name="Rusch D."/>
            <person name="Podicherti R."/>
            <person name="Tsui H.-C.T."/>
            <person name="Winkler M.E."/>
        </authorList>
    </citation>
    <scope>NUCLEOTIDE SEQUENCE</scope>
</reference>
<dbReference type="PANTHER" id="PTHR48228">
    <property type="entry name" value="SUCCINYL-COA--D-CITRAMALATE COA-TRANSFERASE"/>
    <property type="match status" value="1"/>
</dbReference>
<proteinExistence type="predicted"/>
<evidence type="ECO:0000313" key="2">
    <source>
        <dbReference type="EMBL" id="SUZ52609.1"/>
    </source>
</evidence>
<dbReference type="Pfam" id="PF02515">
    <property type="entry name" value="CoA_transf_3"/>
    <property type="match status" value="2"/>
</dbReference>
<dbReference type="InterPro" id="IPR044855">
    <property type="entry name" value="CoA-Trfase_III_dom3_sf"/>
</dbReference>
<name>A0A381NDX2_9ZZZZ</name>
<gene>
    <name evidence="2" type="ORF">METZ01_LOCUS5463</name>
</gene>
<dbReference type="PANTHER" id="PTHR48228:SF5">
    <property type="entry name" value="ALPHA-METHYLACYL-COA RACEMASE"/>
    <property type="match status" value="1"/>
</dbReference>
<sequence length="428" mass="45596">VVEIAQNAAVPYCGRLLAGMGADVVKVEPPDGDAMRRLADLGPNEARAYAAINPGKRSIVLDLGTEDAGEVLHGLFRWADVVLVGVKGSDLDRFGIGWDHVREVNPRAVHLTHTAFGPDGPDADVGGYDVLVQALSGAGFIMNRSENGVPIPTRPAVNDFGTGIASALAVVAALWDRDRTGEGQRVDTSLLATALGLGTALLHRFEADGDDLRSFRSDLEEIRSSGGGFDEQRALYESDMLQGQTAFRLYFRTYATVDGLVSVAGLSPGLYRKFHEVTGIPRPASRIGASSPEFLAVVDEAERCFAAETTGHWLEAFRTVGYPCGRYNLPDEALEDPQVVANDFVVGLDHPEFGHYVTTGMPLRMEASQVAVRGPSPGLGAHTVEVLYEIGFSRRRIEELSSAGAVTPGGSPSEASGPGEQRSIQKGP</sequence>
<dbReference type="GO" id="GO:0003824">
    <property type="term" value="F:catalytic activity"/>
    <property type="evidence" value="ECO:0007669"/>
    <property type="project" value="InterPro"/>
</dbReference>
<accession>A0A381NDX2</accession>
<feature type="region of interest" description="Disordered" evidence="1">
    <location>
        <begin position="401"/>
        <end position="428"/>
    </location>
</feature>
<evidence type="ECO:0008006" key="3">
    <source>
        <dbReference type="Google" id="ProtNLM"/>
    </source>
</evidence>
<dbReference type="AlphaFoldDB" id="A0A381NDX2"/>
<feature type="compositionally biased region" description="Low complexity" evidence="1">
    <location>
        <begin position="408"/>
        <end position="420"/>
    </location>
</feature>
<dbReference type="InterPro" id="IPR003673">
    <property type="entry name" value="CoA-Trfase_fam_III"/>
</dbReference>
<evidence type="ECO:0000256" key="1">
    <source>
        <dbReference type="SAM" id="MobiDB-lite"/>
    </source>
</evidence>
<protein>
    <recommendedName>
        <fullName evidence="3">CoA transferase</fullName>
    </recommendedName>
</protein>
<dbReference type="EMBL" id="UINC01000284">
    <property type="protein sequence ID" value="SUZ52609.1"/>
    <property type="molecule type" value="Genomic_DNA"/>
</dbReference>
<dbReference type="InterPro" id="IPR023606">
    <property type="entry name" value="CoA-Trfase_III_dom_1_sf"/>
</dbReference>
<feature type="non-terminal residue" evidence="2">
    <location>
        <position position="1"/>
    </location>
</feature>
<dbReference type="InterPro" id="IPR050509">
    <property type="entry name" value="CoA-transferase_III"/>
</dbReference>
<organism evidence="2">
    <name type="scientific">marine metagenome</name>
    <dbReference type="NCBI Taxonomy" id="408172"/>
    <lineage>
        <taxon>unclassified sequences</taxon>
        <taxon>metagenomes</taxon>
        <taxon>ecological metagenomes</taxon>
    </lineage>
</organism>